<evidence type="ECO:0000256" key="1">
    <source>
        <dbReference type="ARBA" id="ARBA00004990"/>
    </source>
</evidence>
<keyword evidence="8" id="KW-0067">ATP-binding</keyword>
<dbReference type="SUPFAM" id="SSF52374">
    <property type="entry name" value="Nucleotidylyl transferase"/>
    <property type="match status" value="1"/>
</dbReference>
<dbReference type="GO" id="GO:0015940">
    <property type="term" value="P:pantothenate biosynthetic process"/>
    <property type="evidence" value="ECO:0007669"/>
    <property type="project" value="UniProtKB-UniPathway"/>
</dbReference>
<evidence type="ECO:0000313" key="13">
    <source>
        <dbReference type="Proteomes" id="UP000001058"/>
    </source>
</evidence>
<comment type="similarity">
    <text evidence="2">Belongs to the pantothenate synthetase family.</text>
</comment>
<evidence type="ECO:0000256" key="11">
    <source>
        <dbReference type="ARBA" id="ARBA00048258"/>
    </source>
</evidence>
<keyword evidence="13" id="KW-1185">Reference proteome</keyword>
<evidence type="ECO:0000256" key="10">
    <source>
        <dbReference type="ARBA" id="ARBA00032806"/>
    </source>
</evidence>
<dbReference type="PANTHER" id="PTHR21299">
    <property type="entry name" value="CYTIDYLATE KINASE/PANTOATE-BETA-ALANINE LIGASE"/>
    <property type="match status" value="1"/>
</dbReference>
<gene>
    <name evidence="12" type="ORF">VOLCADRAFT_93630</name>
</gene>
<dbReference type="GO" id="GO:0005829">
    <property type="term" value="C:cytosol"/>
    <property type="evidence" value="ECO:0007669"/>
    <property type="project" value="TreeGrafter"/>
</dbReference>
<feature type="non-terminal residue" evidence="12">
    <location>
        <position position="1"/>
    </location>
</feature>
<dbReference type="Gene3D" id="3.40.50.620">
    <property type="entry name" value="HUPs"/>
    <property type="match status" value="1"/>
</dbReference>
<dbReference type="GO" id="GO:0004592">
    <property type="term" value="F:pantoate-beta-alanine ligase activity"/>
    <property type="evidence" value="ECO:0007669"/>
    <property type="project" value="UniProtKB-EC"/>
</dbReference>
<comment type="catalytic activity">
    <reaction evidence="11">
        <text>(R)-pantoate + beta-alanine + ATP = (R)-pantothenate + AMP + diphosphate + H(+)</text>
        <dbReference type="Rhea" id="RHEA:10912"/>
        <dbReference type="ChEBI" id="CHEBI:15378"/>
        <dbReference type="ChEBI" id="CHEBI:15980"/>
        <dbReference type="ChEBI" id="CHEBI:29032"/>
        <dbReference type="ChEBI" id="CHEBI:30616"/>
        <dbReference type="ChEBI" id="CHEBI:33019"/>
        <dbReference type="ChEBI" id="CHEBI:57966"/>
        <dbReference type="ChEBI" id="CHEBI:456215"/>
        <dbReference type="EC" id="6.3.2.1"/>
    </reaction>
</comment>
<evidence type="ECO:0000256" key="6">
    <source>
        <dbReference type="ARBA" id="ARBA00022655"/>
    </source>
</evidence>
<evidence type="ECO:0000256" key="2">
    <source>
        <dbReference type="ARBA" id="ARBA00009256"/>
    </source>
</evidence>
<reference evidence="12 13" key="1">
    <citation type="journal article" date="2010" name="Science">
        <title>Genomic analysis of organismal complexity in the multicellular green alga Volvox carteri.</title>
        <authorList>
            <person name="Prochnik S.E."/>
            <person name="Umen J."/>
            <person name="Nedelcu A.M."/>
            <person name="Hallmann A."/>
            <person name="Miller S.M."/>
            <person name="Nishii I."/>
            <person name="Ferris P."/>
            <person name="Kuo A."/>
            <person name="Mitros T."/>
            <person name="Fritz-Laylin L.K."/>
            <person name="Hellsten U."/>
            <person name="Chapman J."/>
            <person name="Simakov O."/>
            <person name="Rensing S.A."/>
            <person name="Terry A."/>
            <person name="Pangilinan J."/>
            <person name="Kapitonov V."/>
            <person name="Jurka J."/>
            <person name="Salamov A."/>
            <person name="Shapiro H."/>
            <person name="Schmutz J."/>
            <person name="Grimwood J."/>
            <person name="Lindquist E."/>
            <person name="Lucas S."/>
            <person name="Grigoriev I.V."/>
            <person name="Schmitt R."/>
            <person name="Kirk D."/>
            <person name="Rokhsar D.S."/>
        </authorList>
    </citation>
    <scope>NUCLEOTIDE SEQUENCE [LARGE SCALE GENOMIC DNA]</scope>
    <source>
        <strain evidence="13">f. Nagariensis / Eve</strain>
    </source>
</reference>
<evidence type="ECO:0000256" key="4">
    <source>
        <dbReference type="ARBA" id="ARBA00015647"/>
    </source>
</evidence>
<dbReference type="InterPro" id="IPR014729">
    <property type="entry name" value="Rossmann-like_a/b/a_fold"/>
</dbReference>
<evidence type="ECO:0000256" key="3">
    <source>
        <dbReference type="ARBA" id="ARBA00012219"/>
    </source>
</evidence>
<accession>D8U2M0</accession>
<dbReference type="EC" id="6.3.2.1" evidence="3"/>
<evidence type="ECO:0000256" key="5">
    <source>
        <dbReference type="ARBA" id="ARBA00022598"/>
    </source>
</evidence>
<dbReference type="eggNOG" id="KOG3042">
    <property type="taxonomic scope" value="Eukaryota"/>
</dbReference>
<dbReference type="InterPro" id="IPR042176">
    <property type="entry name" value="Pantoate_ligase_C"/>
</dbReference>
<dbReference type="AlphaFoldDB" id="D8U2M0"/>
<dbReference type="KEGG" id="vcn:VOLCADRAFT_93630"/>
<evidence type="ECO:0000256" key="9">
    <source>
        <dbReference type="ARBA" id="ARBA00029902"/>
    </source>
</evidence>
<evidence type="ECO:0000256" key="8">
    <source>
        <dbReference type="ARBA" id="ARBA00022840"/>
    </source>
</evidence>
<name>D8U2M0_VOLCA</name>
<comment type="pathway">
    <text evidence="1">Cofactor biosynthesis; (R)-pantothenate biosynthesis; (R)-pantothenate from (R)-pantoate and beta-alanine: step 1/1.</text>
</comment>
<dbReference type="InterPro" id="IPR003721">
    <property type="entry name" value="Pantoate_ligase"/>
</dbReference>
<keyword evidence="6" id="KW-0566">Pantothenate biosynthesis</keyword>
<sequence>DVSDVDVLDLAVFGSILLVNSTAELWCEQRLRICDPKTFSAGVHPRLGTMHTNRDAGISSFSEALNCGPEDTGLPGHLSASLPSVLGPDSLYVSVPGADAESSNVVGRESGHPGSHETFVTVERLQRPLCGGSRPHFFRGVCTVVTKLFHICEPDVAVFGRKDYQQWRVICRMVRDLDFPVEVVGMPICREPDGLAMSSHNARLSPESGERALCISRGLACAEKAVAEEAASEPADVAAQLRGRIEEGGGTVDYVEWRLVLINDAALIAAMAGRRHCRIEQFDQAHPIRPFNDKI</sequence>
<dbReference type="Pfam" id="PF02569">
    <property type="entry name" value="Pantoate_ligase"/>
    <property type="match status" value="1"/>
</dbReference>
<dbReference type="STRING" id="3068.D8U2M0"/>
<protein>
    <recommendedName>
        <fullName evidence="4">Pantoate--beta-alanine ligase</fullName>
        <ecNumber evidence="3">6.3.2.1</ecNumber>
    </recommendedName>
    <alternativeName>
        <fullName evidence="10">Pantoate-activating enzyme</fullName>
    </alternativeName>
    <alternativeName>
        <fullName evidence="9">Pantothenate synthetase</fullName>
    </alternativeName>
</protein>
<evidence type="ECO:0000256" key="7">
    <source>
        <dbReference type="ARBA" id="ARBA00022741"/>
    </source>
</evidence>
<organism evidence="13">
    <name type="scientific">Volvox carteri f. nagariensis</name>
    <dbReference type="NCBI Taxonomy" id="3068"/>
    <lineage>
        <taxon>Eukaryota</taxon>
        <taxon>Viridiplantae</taxon>
        <taxon>Chlorophyta</taxon>
        <taxon>core chlorophytes</taxon>
        <taxon>Chlorophyceae</taxon>
        <taxon>CS clade</taxon>
        <taxon>Chlamydomonadales</taxon>
        <taxon>Volvocaceae</taxon>
        <taxon>Volvox</taxon>
    </lineage>
</organism>
<proteinExistence type="inferred from homology"/>
<evidence type="ECO:0000313" key="12">
    <source>
        <dbReference type="EMBL" id="EFJ46159.1"/>
    </source>
</evidence>
<dbReference type="EMBL" id="GL378353">
    <property type="protein sequence ID" value="EFJ46159.1"/>
    <property type="molecule type" value="Genomic_DNA"/>
</dbReference>
<dbReference type="RefSeq" id="XP_002952909.1">
    <property type="nucleotide sequence ID" value="XM_002952863.1"/>
</dbReference>
<dbReference type="FunCoup" id="D8U2M0">
    <property type="interactions" value="304"/>
</dbReference>
<dbReference type="OrthoDB" id="2020436at2759"/>
<dbReference type="GeneID" id="9627719"/>
<dbReference type="Gene3D" id="3.30.1300.10">
    <property type="entry name" value="Pantoate-beta-alanine ligase, C-terminal domain"/>
    <property type="match status" value="1"/>
</dbReference>
<keyword evidence="5" id="KW-0436">Ligase</keyword>
<dbReference type="InParanoid" id="D8U2M0"/>
<dbReference type="GO" id="GO:0005524">
    <property type="term" value="F:ATP binding"/>
    <property type="evidence" value="ECO:0007669"/>
    <property type="project" value="UniProtKB-KW"/>
</dbReference>
<dbReference type="Proteomes" id="UP000001058">
    <property type="component" value="Unassembled WGS sequence"/>
</dbReference>
<dbReference type="UniPathway" id="UPA00028">
    <property type="reaction ID" value="UER00005"/>
</dbReference>
<dbReference type="PANTHER" id="PTHR21299:SF1">
    <property type="entry name" value="PANTOATE--BETA-ALANINE LIGASE"/>
    <property type="match status" value="1"/>
</dbReference>
<keyword evidence="7" id="KW-0547">Nucleotide-binding</keyword>